<evidence type="ECO:0000313" key="2">
    <source>
        <dbReference type="Proteomes" id="UP001159363"/>
    </source>
</evidence>
<organism evidence="1 2">
    <name type="scientific">Dryococelus australis</name>
    <dbReference type="NCBI Taxonomy" id="614101"/>
    <lineage>
        <taxon>Eukaryota</taxon>
        <taxon>Metazoa</taxon>
        <taxon>Ecdysozoa</taxon>
        <taxon>Arthropoda</taxon>
        <taxon>Hexapoda</taxon>
        <taxon>Insecta</taxon>
        <taxon>Pterygota</taxon>
        <taxon>Neoptera</taxon>
        <taxon>Polyneoptera</taxon>
        <taxon>Phasmatodea</taxon>
        <taxon>Verophasmatodea</taxon>
        <taxon>Anareolatae</taxon>
        <taxon>Phasmatidae</taxon>
        <taxon>Eurycanthinae</taxon>
        <taxon>Dryococelus</taxon>
    </lineage>
</organism>
<dbReference type="EMBL" id="JARBHB010000003">
    <property type="protein sequence ID" value="KAJ8888007.1"/>
    <property type="molecule type" value="Genomic_DNA"/>
</dbReference>
<accession>A0ABQ9HUT7</accession>
<dbReference type="Proteomes" id="UP001159363">
    <property type="component" value="Chromosome 3"/>
</dbReference>
<protein>
    <submittedName>
        <fullName evidence="1">Uncharacterized protein</fullName>
    </submittedName>
</protein>
<reference evidence="1 2" key="1">
    <citation type="submission" date="2023-02" db="EMBL/GenBank/DDBJ databases">
        <title>LHISI_Scaffold_Assembly.</title>
        <authorList>
            <person name="Stuart O.P."/>
            <person name="Cleave R."/>
            <person name="Magrath M.J.L."/>
            <person name="Mikheyev A.S."/>
        </authorList>
    </citation>
    <scope>NUCLEOTIDE SEQUENCE [LARGE SCALE GENOMIC DNA]</scope>
    <source>
        <strain evidence="1">Daus_M_001</strain>
        <tissue evidence="1">Leg muscle</tissue>
    </source>
</reference>
<keyword evidence="2" id="KW-1185">Reference proteome</keyword>
<evidence type="ECO:0000313" key="1">
    <source>
        <dbReference type="EMBL" id="KAJ8888007.1"/>
    </source>
</evidence>
<proteinExistence type="predicted"/>
<sequence length="119" mass="13100">MAMIKNSIQNGLSEAINILININLMVGVPHKQTGMNVIVYLELISRLVQSIAKTGMNVIVYLELISRLVQSIANIYERHTAKEVVLENEGSSDVAAAFDGTWQKRGHTSMNGVATNLIY</sequence>
<gene>
    <name evidence="1" type="ORF">PR048_007492</name>
</gene>
<comment type="caution">
    <text evidence="1">The sequence shown here is derived from an EMBL/GenBank/DDBJ whole genome shotgun (WGS) entry which is preliminary data.</text>
</comment>
<name>A0ABQ9HUT7_9NEOP</name>